<dbReference type="Proteomes" id="UP000828390">
    <property type="component" value="Unassembled WGS sequence"/>
</dbReference>
<evidence type="ECO:0000313" key="4">
    <source>
        <dbReference type="Proteomes" id="UP000828390"/>
    </source>
</evidence>
<organism evidence="3 4">
    <name type="scientific">Dreissena polymorpha</name>
    <name type="common">Zebra mussel</name>
    <name type="synonym">Mytilus polymorpha</name>
    <dbReference type="NCBI Taxonomy" id="45954"/>
    <lineage>
        <taxon>Eukaryota</taxon>
        <taxon>Metazoa</taxon>
        <taxon>Spiralia</taxon>
        <taxon>Lophotrochozoa</taxon>
        <taxon>Mollusca</taxon>
        <taxon>Bivalvia</taxon>
        <taxon>Autobranchia</taxon>
        <taxon>Heteroconchia</taxon>
        <taxon>Euheterodonta</taxon>
        <taxon>Imparidentia</taxon>
        <taxon>Neoheterodontei</taxon>
        <taxon>Myida</taxon>
        <taxon>Dreissenoidea</taxon>
        <taxon>Dreissenidae</taxon>
        <taxon>Dreissena</taxon>
    </lineage>
</organism>
<dbReference type="AlphaFoldDB" id="A0A9D3YLU5"/>
<reference evidence="3" key="2">
    <citation type="submission" date="2020-11" db="EMBL/GenBank/DDBJ databases">
        <authorList>
            <person name="McCartney M.A."/>
            <person name="Auch B."/>
            <person name="Kono T."/>
            <person name="Mallez S."/>
            <person name="Becker A."/>
            <person name="Gohl D.M."/>
            <person name="Silverstein K.A.T."/>
            <person name="Koren S."/>
            <person name="Bechman K.B."/>
            <person name="Herman A."/>
            <person name="Abrahante J.E."/>
            <person name="Garbe J."/>
        </authorList>
    </citation>
    <scope>NUCLEOTIDE SEQUENCE</scope>
    <source>
        <strain evidence="3">Duluth1</strain>
        <tissue evidence="3">Whole animal</tissue>
    </source>
</reference>
<dbReference type="Pfam" id="PF14893">
    <property type="entry name" value="PNMA"/>
    <property type="match status" value="1"/>
</dbReference>
<evidence type="ECO:0000259" key="2">
    <source>
        <dbReference type="Pfam" id="PF14893"/>
    </source>
</evidence>
<comment type="caution">
    <text evidence="3">The sequence shown here is derived from an EMBL/GenBank/DDBJ whole genome shotgun (WGS) entry which is preliminary data.</text>
</comment>
<feature type="domain" description="Paraneoplastic antigen Ma-like C-terminal" evidence="2">
    <location>
        <begin position="139"/>
        <end position="225"/>
    </location>
</feature>
<feature type="region of interest" description="Disordered" evidence="1">
    <location>
        <begin position="75"/>
        <end position="115"/>
    </location>
</feature>
<reference evidence="3" key="1">
    <citation type="journal article" date="2019" name="bioRxiv">
        <title>The Genome of the Zebra Mussel, Dreissena polymorpha: A Resource for Invasive Species Research.</title>
        <authorList>
            <person name="McCartney M.A."/>
            <person name="Auch B."/>
            <person name="Kono T."/>
            <person name="Mallez S."/>
            <person name="Zhang Y."/>
            <person name="Obille A."/>
            <person name="Becker A."/>
            <person name="Abrahante J.E."/>
            <person name="Garbe J."/>
            <person name="Badalamenti J.P."/>
            <person name="Herman A."/>
            <person name="Mangelson H."/>
            <person name="Liachko I."/>
            <person name="Sullivan S."/>
            <person name="Sone E.D."/>
            <person name="Koren S."/>
            <person name="Silverstein K.A.T."/>
            <person name="Beckman K.B."/>
            <person name="Gohl D.M."/>
        </authorList>
    </citation>
    <scope>NUCLEOTIDE SEQUENCE</scope>
    <source>
        <strain evidence="3">Duluth1</strain>
        <tissue evidence="3">Whole animal</tissue>
    </source>
</reference>
<name>A0A9D3YLU5_DREPO</name>
<dbReference type="EMBL" id="JAIWYP010000015">
    <property type="protein sequence ID" value="KAH3701154.1"/>
    <property type="molecule type" value="Genomic_DNA"/>
</dbReference>
<accession>A0A9D3YLU5</accession>
<feature type="compositionally biased region" description="Polar residues" evidence="1">
    <location>
        <begin position="75"/>
        <end position="85"/>
    </location>
</feature>
<evidence type="ECO:0000256" key="1">
    <source>
        <dbReference type="SAM" id="MobiDB-lite"/>
    </source>
</evidence>
<gene>
    <name evidence="3" type="ORF">DPMN_076137</name>
</gene>
<feature type="compositionally biased region" description="Basic and acidic residues" evidence="1">
    <location>
        <begin position="93"/>
        <end position="110"/>
    </location>
</feature>
<sequence length="333" mass="38254">MQSPLWQQGTNASSYMGYPYPHGYPAQGQVQPFTNMEKHQGIGIQATNHGFAPAVTNVRPVGTNVQLNVLPAGTNRRNIQPNVQPAAQGVIVPERENNAGRNQRPDDRRQRLTQQPKTLLYSGKGSWKSLRSKFYRYVVVNDWSEREKRDYLCLYLTDTASDYHTLITDKTPNITYNGIIEKLERRFGCQELPETAMIKFSNACQQKDEFLDDWADRVMTLATHAFRDLPDEHMNRQTILRFCHGLVDEHVGEGVANMRPTTMEEAIDKVKWMKYTRGFIYNKQETITKGVVAEVQVAAVTAPKSPPGISRKREEDRMEDFEKRFCRLENKLI</sequence>
<protein>
    <recommendedName>
        <fullName evidence="2">Paraneoplastic antigen Ma-like C-terminal domain-containing protein</fullName>
    </recommendedName>
</protein>
<dbReference type="InterPro" id="IPR048270">
    <property type="entry name" value="PNMA_C"/>
</dbReference>
<evidence type="ECO:0000313" key="3">
    <source>
        <dbReference type="EMBL" id="KAH3701154.1"/>
    </source>
</evidence>
<keyword evidence="4" id="KW-1185">Reference proteome</keyword>
<proteinExistence type="predicted"/>